<feature type="domain" description="AB hydrolase-1" evidence="6">
    <location>
        <begin position="14"/>
        <end position="248"/>
    </location>
</feature>
<dbReference type="NCBIfam" id="TIGR01738">
    <property type="entry name" value="bioH"/>
    <property type="match status" value="1"/>
</dbReference>
<dbReference type="OrthoDB" id="9780744at2"/>
<name>A0A091BPT7_9GAMM</name>
<dbReference type="GO" id="GO:0090499">
    <property type="term" value="F:pimelyl-[acyl-carrier protein] methyl ester esterase activity"/>
    <property type="evidence" value="ECO:0007669"/>
    <property type="project" value="UniProtKB-EC"/>
</dbReference>
<comment type="subcellular location">
    <subcellularLocation>
        <location evidence="5">Cytoplasm</location>
    </subcellularLocation>
</comment>
<comment type="catalytic activity">
    <reaction evidence="5">
        <text>6-carboxyhexanoyl-[ACP] methyl ester + H2O = 6-carboxyhexanoyl-[ACP] + methanol + H(+)</text>
        <dbReference type="Rhea" id="RHEA:42700"/>
        <dbReference type="Rhea" id="RHEA-COMP:9955"/>
        <dbReference type="Rhea" id="RHEA-COMP:10186"/>
        <dbReference type="ChEBI" id="CHEBI:15377"/>
        <dbReference type="ChEBI" id="CHEBI:15378"/>
        <dbReference type="ChEBI" id="CHEBI:17790"/>
        <dbReference type="ChEBI" id="CHEBI:78846"/>
        <dbReference type="ChEBI" id="CHEBI:82735"/>
        <dbReference type="EC" id="3.1.1.85"/>
    </reaction>
</comment>
<protein>
    <recommendedName>
        <fullName evidence="5">Pimeloyl-[acyl-carrier protein] methyl ester esterase</fullName>
        <ecNumber evidence="5">3.1.1.85</ecNumber>
    </recommendedName>
    <alternativeName>
        <fullName evidence="5">Biotin synthesis protein BioH</fullName>
    </alternativeName>
    <alternativeName>
        <fullName evidence="5">Carboxylesterase BioH</fullName>
    </alternativeName>
</protein>
<evidence type="ECO:0000313" key="8">
    <source>
        <dbReference type="Proteomes" id="UP000029393"/>
    </source>
</evidence>
<dbReference type="EC" id="3.1.1.85" evidence="5"/>
<keyword evidence="4 5" id="KW-0378">Hydrolase</keyword>
<comment type="caution">
    <text evidence="5">Lacks conserved residue(s) required for the propagation of feature annotation.</text>
</comment>
<reference evidence="7 8" key="1">
    <citation type="submission" date="2013-09" db="EMBL/GenBank/DDBJ databases">
        <title>Genome sequencing of Arenimonas metalli.</title>
        <authorList>
            <person name="Chen F."/>
            <person name="Wang G."/>
        </authorList>
    </citation>
    <scope>NUCLEOTIDE SEQUENCE [LARGE SCALE GENOMIC DNA]</scope>
    <source>
        <strain evidence="7 8">CF5-1</strain>
    </source>
</reference>
<feature type="binding site" evidence="5">
    <location>
        <position position="235"/>
    </location>
    <ligand>
        <name>substrate</name>
    </ligand>
</feature>
<evidence type="ECO:0000256" key="1">
    <source>
        <dbReference type="ARBA" id="ARBA00022487"/>
    </source>
</evidence>
<keyword evidence="3 5" id="KW-0093">Biotin biosynthesis</keyword>
<comment type="subunit">
    <text evidence="5">Monomer.</text>
</comment>
<accession>A0A091BPT7</accession>
<keyword evidence="2 5" id="KW-0963">Cytoplasm</keyword>
<dbReference type="GO" id="GO:0016020">
    <property type="term" value="C:membrane"/>
    <property type="evidence" value="ECO:0007669"/>
    <property type="project" value="TreeGrafter"/>
</dbReference>
<comment type="function">
    <text evidence="5">The physiological role of BioH is to remove the methyl group introduced by BioC when the pimeloyl moiety is complete. It allows to synthesize pimeloyl-ACP via the fatty acid synthetic pathway through the hydrolysis of the ester bonds of pimeloyl-ACP esters.</text>
</comment>
<comment type="pathway">
    <text evidence="5">Cofactor biosynthesis; biotin biosynthesis.</text>
</comment>
<feature type="active site" evidence="5">
    <location>
        <position position="235"/>
    </location>
</feature>
<dbReference type="UniPathway" id="UPA00078"/>
<dbReference type="GO" id="GO:0005737">
    <property type="term" value="C:cytoplasm"/>
    <property type="evidence" value="ECO:0007669"/>
    <property type="project" value="UniProtKB-SubCell"/>
</dbReference>
<dbReference type="EMBL" id="AVCK01000017">
    <property type="protein sequence ID" value="KFN46330.1"/>
    <property type="molecule type" value="Genomic_DNA"/>
</dbReference>
<dbReference type="GO" id="GO:0009102">
    <property type="term" value="P:biotin biosynthetic process"/>
    <property type="evidence" value="ECO:0007669"/>
    <property type="project" value="UniProtKB-UniRule"/>
</dbReference>
<dbReference type="STRING" id="1384056.N787_10730"/>
<sequence>MTLFHDVRGQGPDLVLLHGWAMHAGIFAPLVARLEPHFTLHLVDLPGHGRSAGTGLPLRLAEAADAVAAVVPARALWLGWSLGGLVALQQAATRPQAVRGLVMLAASPRFVRGEDWAAGMDAAVFRNFASELGRDYRGTLDRFLMLEAQGSDHVREELKLLRAEVFAHGEPAADVLCEGLGLLEDSDLRAALPALAMPSLWLAGRRDRLVSPAAMLAASEAAPQGRFVQVESGGHAPFLTHAGEVADALLAFAADCAP</sequence>
<evidence type="ECO:0000259" key="6">
    <source>
        <dbReference type="Pfam" id="PF12697"/>
    </source>
</evidence>
<dbReference type="eggNOG" id="COG2267">
    <property type="taxonomic scope" value="Bacteria"/>
</dbReference>
<evidence type="ECO:0000256" key="3">
    <source>
        <dbReference type="ARBA" id="ARBA00022756"/>
    </source>
</evidence>
<evidence type="ECO:0000313" key="7">
    <source>
        <dbReference type="EMBL" id="KFN46330.1"/>
    </source>
</evidence>
<feature type="active site" description="Nucleophile" evidence="5">
    <location>
        <position position="81"/>
    </location>
</feature>
<dbReference type="InterPro" id="IPR000073">
    <property type="entry name" value="AB_hydrolase_1"/>
</dbReference>
<dbReference type="PATRIC" id="fig|1384056.3.peg.1365"/>
<comment type="caution">
    <text evidence="7">The sequence shown here is derived from an EMBL/GenBank/DDBJ whole genome shotgun (WGS) entry which is preliminary data.</text>
</comment>
<dbReference type="HAMAP" id="MF_01260">
    <property type="entry name" value="Carboxylester"/>
    <property type="match status" value="1"/>
</dbReference>
<feature type="active site" evidence="5">
    <location>
        <position position="207"/>
    </location>
</feature>
<dbReference type="Pfam" id="PF12697">
    <property type="entry name" value="Abhydrolase_6"/>
    <property type="match status" value="1"/>
</dbReference>
<proteinExistence type="inferred from homology"/>
<dbReference type="AlphaFoldDB" id="A0A091BPT7"/>
<organism evidence="7 8">
    <name type="scientific">Arenimonas metalli CF5-1</name>
    <dbReference type="NCBI Taxonomy" id="1384056"/>
    <lineage>
        <taxon>Bacteria</taxon>
        <taxon>Pseudomonadati</taxon>
        <taxon>Pseudomonadota</taxon>
        <taxon>Gammaproteobacteria</taxon>
        <taxon>Lysobacterales</taxon>
        <taxon>Lysobacteraceae</taxon>
        <taxon>Arenimonas</taxon>
    </lineage>
</organism>
<keyword evidence="8" id="KW-1185">Reference proteome</keyword>
<keyword evidence="1 5" id="KW-0719">Serine esterase</keyword>
<dbReference type="Proteomes" id="UP000029393">
    <property type="component" value="Unassembled WGS sequence"/>
</dbReference>
<dbReference type="InterPro" id="IPR050266">
    <property type="entry name" value="AB_hydrolase_sf"/>
</dbReference>
<dbReference type="Gene3D" id="3.40.50.1820">
    <property type="entry name" value="alpha/beta hydrolase"/>
    <property type="match status" value="1"/>
</dbReference>
<evidence type="ECO:0000256" key="4">
    <source>
        <dbReference type="ARBA" id="ARBA00022801"/>
    </source>
</evidence>
<gene>
    <name evidence="5" type="primary">bioH</name>
    <name evidence="7" type="ORF">N787_10730</name>
</gene>
<dbReference type="RefSeq" id="WP_034212104.1">
    <property type="nucleotide sequence ID" value="NZ_AVCK01000017.1"/>
</dbReference>
<feature type="binding site" evidence="5">
    <location>
        <begin position="81"/>
        <end position="82"/>
    </location>
    <ligand>
        <name>substrate</name>
    </ligand>
</feature>
<dbReference type="InterPro" id="IPR029058">
    <property type="entry name" value="AB_hydrolase_fold"/>
</dbReference>
<evidence type="ECO:0000256" key="2">
    <source>
        <dbReference type="ARBA" id="ARBA00022490"/>
    </source>
</evidence>
<dbReference type="PANTHER" id="PTHR43798:SF31">
    <property type="entry name" value="AB HYDROLASE SUPERFAMILY PROTEIN YCLE"/>
    <property type="match status" value="1"/>
</dbReference>
<evidence type="ECO:0000256" key="5">
    <source>
        <dbReference type="HAMAP-Rule" id="MF_01260"/>
    </source>
</evidence>
<dbReference type="SUPFAM" id="SSF53474">
    <property type="entry name" value="alpha/beta-Hydrolases"/>
    <property type="match status" value="1"/>
</dbReference>
<dbReference type="PANTHER" id="PTHR43798">
    <property type="entry name" value="MONOACYLGLYCEROL LIPASE"/>
    <property type="match status" value="1"/>
</dbReference>
<comment type="similarity">
    <text evidence="5">Belongs to the AB hydrolase superfamily. Carboxylesterase BioH family.</text>
</comment>
<feature type="binding site" evidence="5">
    <location>
        <position position="20"/>
    </location>
    <ligand>
        <name>substrate</name>
    </ligand>
</feature>
<dbReference type="InterPro" id="IPR010076">
    <property type="entry name" value="BioH"/>
</dbReference>